<dbReference type="Proteomes" id="UP001165065">
    <property type="component" value="Unassembled WGS sequence"/>
</dbReference>
<evidence type="ECO:0000256" key="7">
    <source>
        <dbReference type="SAM" id="MobiDB-lite"/>
    </source>
</evidence>
<keyword evidence="3 6" id="KW-0999">Mitochondrion inner membrane</keyword>
<name>A0A9W7LE62_9STRA</name>
<evidence type="ECO:0000256" key="1">
    <source>
        <dbReference type="ARBA" id="ARBA00004273"/>
    </source>
</evidence>
<evidence type="ECO:0000256" key="6">
    <source>
        <dbReference type="RuleBase" id="RU366048"/>
    </source>
</evidence>
<dbReference type="GO" id="GO:0005743">
    <property type="term" value="C:mitochondrial inner membrane"/>
    <property type="evidence" value="ECO:0007669"/>
    <property type="project" value="UniProtKB-SubCell"/>
</dbReference>
<evidence type="ECO:0000256" key="2">
    <source>
        <dbReference type="ARBA" id="ARBA00009658"/>
    </source>
</evidence>
<evidence type="ECO:0000259" key="8">
    <source>
        <dbReference type="SMART" id="SM00244"/>
    </source>
</evidence>
<protein>
    <recommendedName>
        <fullName evidence="6">Prohibitin</fullName>
    </recommendedName>
</protein>
<keyword evidence="4" id="KW-0496">Mitochondrion</keyword>
<dbReference type="InterPro" id="IPR001107">
    <property type="entry name" value="Band_7"/>
</dbReference>
<feature type="region of interest" description="Disordered" evidence="7">
    <location>
        <begin position="1"/>
        <end position="26"/>
    </location>
</feature>
<keyword evidence="10" id="KW-1185">Reference proteome</keyword>
<dbReference type="OrthoDB" id="275637at2759"/>
<dbReference type="CDD" id="cd03401">
    <property type="entry name" value="SPFH_prohibitin"/>
    <property type="match status" value="1"/>
</dbReference>
<dbReference type="InterPro" id="IPR000163">
    <property type="entry name" value="Prohibitin"/>
</dbReference>
<organism evidence="9 10">
    <name type="scientific">Triparma columacea</name>
    <dbReference type="NCBI Taxonomy" id="722753"/>
    <lineage>
        <taxon>Eukaryota</taxon>
        <taxon>Sar</taxon>
        <taxon>Stramenopiles</taxon>
        <taxon>Ochrophyta</taxon>
        <taxon>Bolidophyceae</taxon>
        <taxon>Parmales</taxon>
        <taxon>Triparmaceae</taxon>
        <taxon>Triparma</taxon>
    </lineage>
</organism>
<feature type="domain" description="Band 7" evidence="8">
    <location>
        <begin position="51"/>
        <end position="213"/>
    </location>
</feature>
<dbReference type="PANTHER" id="PTHR23222">
    <property type="entry name" value="PROHIBITIN"/>
    <property type="match status" value="1"/>
</dbReference>
<proteinExistence type="inferred from homology"/>
<dbReference type="PRINTS" id="PR00679">
    <property type="entry name" value="PROHIBITIN"/>
</dbReference>
<dbReference type="PANTHER" id="PTHR23222:SF1">
    <property type="entry name" value="PROHIBITIN-2"/>
    <property type="match status" value="1"/>
</dbReference>
<accession>A0A9W7LE62</accession>
<evidence type="ECO:0000256" key="4">
    <source>
        <dbReference type="ARBA" id="ARBA00023128"/>
    </source>
</evidence>
<dbReference type="Gene3D" id="3.30.479.30">
    <property type="entry name" value="Band 7 domain"/>
    <property type="match status" value="1"/>
</dbReference>
<evidence type="ECO:0000313" key="9">
    <source>
        <dbReference type="EMBL" id="GMI46693.1"/>
    </source>
</evidence>
<gene>
    <name evidence="9" type="ORF">TrCOL_g1641</name>
</gene>
<dbReference type="Pfam" id="PF01145">
    <property type="entry name" value="Band_7"/>
    <property type="match status" value="1"/>
</dbReference>
<evidence type="ECO:0000256" key="3">
    <source>
        <dbReference type="ARBA" id="ARBA00022792"/>
    </source>
</evidence>
<dbReference type="AlphaFoldDB" id="A0A9W7LE62"/>
<comment type="subcellular location">
    <subcellularLocation>
        <location evidence="1 6">Mitochondrion inner membrane</location>
    </subcellularLocation>
</comment>
<dbReference type="SMART" id="SM00244">
    <property type="entry name" value="PHB"/>
    <property type="match status" value="1"/>
</dbReference>
<dbReference type="SUPFAM" id="SSF117892">
    <property type="entry name" value="Band 7/SPFH domain"/>
    <property type="match status" value="1"/>
</dbReference>
<comment type="caution">
    <text evidence="9">The sequence shown here is derived from an EMBL/GenBank/DDBJ whole genome shotgun (WGS) entry which is preliminary data.</text>
</comment>
<evidence type="ECO:0000313" key="10">
    <source>
        <dbReference type="Proteomes" id="UP001165065"/>
    </source>
</evidence>
<sequence length="315" mass="34361">MASRLKDAASQFSKRMPKGGDGGPEMPGGPAALAALRALLAAGAIAIGAANCFYTVDAGQKAVVFNRLTGVKKQTYPEGLNFNIPWFEYPTVINVRTKAANLTTKSGTNDLQMVTIGIRVLHRPDVDRLPFIYQRLGTDYDERILPSIINEVAKAVVARFNASDLITKRDAVSMQIRKDLEDRASNFHILLEDVAVTHLTFSPEYSRAVESKQVAEQDAQRAAYIVVGAKAEKQTIITKAKGQAQATELIGNAVKKNPAFMKLRKIDAAKEIAETVSKSPNRIYLNADSLLLNLMGDKVDEKIEGAMGKGGRGWW</sequence>
<dbReference type="GO" id="GO:0007005">
    <property type="term" value="P:mitochondrion organization"/>
    <property type="evidence" value="ECO:0007669"/>
    <property type="project" value="TreeGrafter"/>
</dbReference>
<dbReference type="InterPro" id="IPR036013">
    <property type="entry name" value="Band_7/SPFH_dom_sf"/>
</dbReference>
<dbReference type="EMBL" id="BRYA01000310">
    <property type="protein sequence ID" value="GMI46693.1"/>
    <property type="molecule type" value="Genomic_DNA"/>
</dbReference>
<dbReference type="FunFam" id="3.30.479.30:FF:000001">
    <property type="entry name" value="Prohibitin 2"/>
    <property type="match status" value="1"/>
</dbReference>
<reference evidence="10" key="1">
    <citation type="journal article" date="2023" name="Commun. Biol.">
        <title>Genome analysis of Parmales, the sister group of diatoms, reveals the evolutionary specialization of diatoms from phago-mixotrophs to photoautotrophs.</title>
        <authorList>
            <person name="Ban H."/>
            <person name="Sato S."/>
            <person name="Yoshikawa S."/>
            <person name="Yamada K."/>
            <person name="Nakamura Y."/>
            <person name="Ichinomiya M."/>
            <person name="Sato N."/>
            <person name="Blanc-Mathieu R."/>
            <person name="Endo H."/>
            <person name="Kuwata A."/>
            <person name="Ogata H."/>
        </authorList>
    </citation>
    <scope>NUCLEOTIDE SEQUENCE [LARGE SCALE GENOMIC DNA]</scope>
</reference>
<keyword evidence="5" id="KW-0472">Membrane</keyword>
<evidence type="ECO:0000256" key="5">
    <source>
        <dbReference type="ARBA" id="ARBA00023136"/>
    </source>
</evidence>
<comment type="similarity">
    <text evidence="2 6">Belongs to the prohibitin family.</text>
</comment>